<accession>A0AAD6CJ56</accession>
<dbReference type="Proteomes" id="UP001220324">
    <property type="component" value="Unassembled WGS sequence"/>
</dbReference>
<name>A0AAD6CJ56_9EURO</name>
<dbReference type="AlphaFoldDB" id="A0AAD6CJ56"/>
<evidence type="ECO:0000313" key="1">
    <source>
        <dbReference type="EMBL" id="KAJ5522921.1"/>
    </source>
</evidence>
<protein>
    <submittedName>
        <fullName evidence="1">Uncharacterized protein</fullName>
    </submittedName>
</protein>
<keyword evidence="2" id="KW-1185">Reference proteome</keyword>
<gene>
    <name evidence="1" type="ORF">N7494_013235</name>
</gene>
<organism evidence="1 2">
    <name type="scientific">Penicillium frequentans</name>
    <dbReference type="NCBI Taxonomy" id="3151616"/>
    <lineage>
        <taxon>Eukaryota</taxon>
        <taxon>Fungi</taxon>
        <taxon>Dikarya</taxon>
        <taxon>Ascomycota</taxon>
        <taxon>Pezizomycotina</taxon>
        <taxon>Eurotiomycetes</taxon>
        <taxon>Eurotiomycetidae</taxon>
        <taxon>Eurotiales</taxon>
        <taxon>Aspergillaceae</taxon>
        <taxon>Penicillium</taxon>
    </lineage>
</organism>
<comment type="caution">
    <text evidence="1">The sequence shown here is derived from an EMBL/GenBank/DDBJ whole genome shotgun (WGS) entry which is preliminary data.</text>
</comment>
<sequence length="184" mass="21155">MTDVQEKTFGFFGKFPTSHSHNLQCAKDWHLGYEKLSINQRVQLNKAWDNAWQEGLNRASVDKNANAPSTSNLGEIGLRLNGVWNEVDKAKREQCGRAKEEVDLVYGKFAEVMNWIESWTGKVDGKGFRYDDCGGQHTPETGTPTQFSKLTNESNFFLWASNLYRAHKEYQYDMRICDAKMEEV</sequence>
<dbReference type="EMBL" id="JAQIZZ010000011">
    <property type="protein sequence ID" value="KAJ5522921.1"/>
    <property type="molecule type" value="Genomic_DNA"/>
</dbReference>
<evidence type="ECO:0000313" key="2">
    <source>
        <dbReference type="Proteomes" id="UP001220324"/>
    </source>
</evidence>
<proteinExistence type="predicted"/>
<reference evidence="1 2" key="1">
    <citation type="journal article" date="2023" name="IMA Fungus">
        <title>Comparative genomic study of the Penicillium genus elucidates a diverse pangenome and 15 lateral gene transfer events.</title>
        <authorList>
            <person name="Petersen C."/>
            <person name="Sorensen T."/>
            <person name="Nielsen M.R."/>
            <person name="Sondergaard T.E."/>
            <person name="Sorensen J.L."/>
            <person name="Fitzpatrick D.A."/>
            <person name="Frisvad J.C."/>
            <person name="Nielsen K.L."/>
        </authorList>
    </citation>
    <scope>NUCLEOTIDE SEQUENCE [LARGE SCALE GENOMIC DNA]</scope>
    <source>
        <strain evidence="1 2">IBT 35679</strain>
    </source>
</reference>